<keyword evidence="4" id="KW-0677">Repeat</keyword>
<keyword evidence="11" id="KW-1185">Reference proteome</keyword>
<organism evidence="10 11">
    <name type="scientific">Dentiscutata erythropus</name>
    <dbReference type="NCBI Taxonomy" id="1348616"/>
    <lineage>
        <taxon>Eukaryota</taxon>
        <taxon>Fungi</taxon>
        <taxon>Fungi incertae sedis</taxon>
        <taxon>Mucoromycota</taxon>
        <taxon>Glomeromycotina</taxon>
        <taxon>Glomeromycetes</taxon>
        <taxon>Diversisporales</taxon>
        <taxon>Gigasporaceae</taxon>
        <taxon>Dentiscutata</taxon>
    </lineage>
</organism>
<feature type="transmembrane region" description="Helical" evidence="9">
    <location>
        <begin position="211"/>
        <end position="236"/>
    </location>
</feature>
<dbReference type="SMART" id="SM00679">
    <property type="entry name" value="CTNS"/>
    <property type="match status" value="2"/>
</dbReference>
<dbReference type="InterPro" id="IPR006603">
    <property type="entry name" value="PQ-loop_rpt"/>
</dbReference>
<evidence type="ECO:0000256" key="6">
    <source>
        <dbReference type="ARBA" id="ARBA00023136"/>
    </source>
</evidence>
<reference evidence="10" key="1">
    <citation type="submission" date="2021-06" db="EMBL/GenBank/DDBJ databases">
        <authorList>
            <person name="Kallberg Y."/>
            <person name="Tangrot J."/>
            <person name="Rosling A."/>
        </authorList>
    </citation>
    <scope>NUCLEOTIDE SEQUENCE</scope>
    <source>
        <strain evidence="10">MA453B</strain>
    </source>
</reference>
<comment type="caution">
    <text evidence="10">The sequence shown here is derived from an EMBL/GenBank/DDBJ whole genome shotgun (WGS) entry which is preliminary data.</text>
</comment>
<name>A0A9N9PB35_9GLOM</name>
<evidence type="ECO:0000256" key="7">
    <source>
        <dbReference type="ARBA" id="ARBA00038475"/>
    </source>
</evidence>
<evidence type="ECO:0000256" key="1">
    <source>
        <dbReference type="ARBA" id="ARBA00004141"/>
    </source>
</evidence>
<comment type="subcellular location">
    <subcellularLocation>
        <location evidence="1 8">Membrane</location>
        <topology evidence="1 8">Multi-pass membrane protein</topology>
    </subcellularLocation>
</comment>
<evidence type="ECO:0000256" key="2">
    <source>
        <dbReference type="ARBA" id="ARBA00022448"/>
    </source>
</evidence>
<dbReference type="AlphaFoldDB" id="A0A9N9PB35"/>
<accession>A0A9N9PB35</accession>
<dbReference type="Proteomes" id="UP000789405">
    <property type="component" value="Unassembled WGS sequence"/>
</dbReference>
<dbReference type="OrthoDB" id="271506at2759"/>
<dbReference type="InterPro" id="IPR016817">
    <property type="entry name" value="MannP-dilichol_defect-1"/>
</dbReference>
<evidence type="ECO:0000256" key="9">
    <source>
        <dbReference type="SAM" id="Phobius"/>
    </source>
</evidence>
<dbReference type="PIRSF" id="PIRSF023381">
    <property type="entry name" value="MannP-dilichol_defect-1p"/>
    <property type="match status" value="1"/>
</dbReference>
<evidence type="ECO:0000313" key="11">
    <source>
        <dbReference type="Proteomes" id="UP000789405"/>
    </source>
</evidence>
<evidence type="ECO:0000256" key="5">
    <source>
        <dbReference type="ARBA" id="ARBA00022989"/>
    </source>
</evidence>
<dbReference type="GO" id="GO:0016020">
    <property type="term" value="C:membrane"/>
    <property type="evidence" value="ECO:0007669"/>
    <property type="project" value="UniProtKB-SubCell"/>
</dbReference>
<dbReference type="Gene3D" id="1.20.1280.290">
    <property type="match status" value="2"/>
</dbReference>
<evidence type="ECO:0000256" key="3">
    <source>
        <dbReference type="ARBA" id="ARBA00022692"/>
    </source>
</evidence>
<evidence type="ECO:0000313" key="10">
    <source>
        <dbReference type="EMBL" id="CAG8803797.1"/>
    </source>
</evidence>
<feature type="transmembrane region" description="Helical" evidence="9">
    <location>
        <begin position="128"/>
        <end position="148"/>
    </location>
</feature>
<dbReference type="Pfam" id="PF04193">
    <property type="entry name" value="PQ-loop"/>
    <property type="match status" value="2"/>
</dbReference>
<keyword evidence="5 8" id="KW-1133">Transmembrane helix</keyword>
<comment type="similarity">
    <text evidence="7 8">Belongs to the MPDU1 (TC 2.A.43.3) family.</text>
</comment>
<feature type="transmembrane region" description="Helical" evidence="9">
    <location>
        <begin position="72"/>
        <end position="92"/>
    </location>
</feature>
<evidence type="ECO:0000256" key="4">
    <source>
        <dbReference type="ARBA" id="ARBA00022737"/>
    </source>
</evidence>
<keyword evidence="2" id="KW-0813">Transport</keyword>
<feature type="transmembrane region" description="Helical" evidence="9">
    <location>
        <begin position="184"/>
        <end position="205"/>
    </location>
</feature>
<gene>
    <name evidence="10" type="ORF">DERYTH_LOCUS23967</name>
</gene>
<keyword evidence="6 8" id="KW-0472">Membrane</keyword>
<dbReference type="FunFam" id="1.20.1280.290:FF:000006">
    <property type="entry name" value="mannose-P-dolichol utilization defect 1 protein"/>
    <property type="match status" value="1"/>
</dbReference>
<protein>
    <recommendedName>
        <fullName evidence="8">Mannose-P-dolichol utilization defect 1 protein homolog</fullName>
    </recommendedName>
</protein>
<sequence>MVQLPDIIKYPAINLIGETCYTSLAENLNISDTACLKLLLSKGLGIGIILAGSIVKLPQIIKIMTARSSRGLSFESMVLETCAFGIGLAYNLRNGNPFSTFGEAFFLTIQNIIILLLMLYYANRNRDLIITFISMIIITYSLGSTELISDSNLAFLQTLCIPLSLFSKFPQIITNYKNEGTGQLSAIATFGFTLGSLARIFTTLTEIDDNIILVGFLLASLCNCILSGQMIYYWNVESKFLDKDKKEV</sequence>
<proteinExistence type="inferred from homology"/>
<dbReference type="PANTHER" id="PTHR12226">
    <property type="entry name" value="MANNOSE-P-DOLICHOL UTILIZATION DEFECT 1 LEC35 -RELATED"/>
    <property type="match status" value="1"/>
</dbReference>
<feature type="transmembrane region" description="Helical" evidence="9">
    <location>
        <begin position="104"/>
        <end position="121"/>
    </location>
</feature>
<dbReference type="EMBL" id="CAJVPY010038298">
    <property type="protein sequence ID" value="CAG8803797.1"/>
    <property type="molecule type" value="Genomic_DNA"/>
</dbReference>
<keyword evidence="3 8" id="KW-0812">Transmembrane</keyword>
<evidence type="ECO:0000256" key="8">
    <source>
        <dbReference type="PIRNR" id="PIRNR023381"/>
    </source>
</evidence>
<dbReference type="PANTHER" id="PTHR12226:SF2">
    <property type="entry name" value="MANNOSE-P-DOLICHOL UTILIZATION DEFECT 1 PROTEIN"/>
    <property type="match status" value="1"/>
</dbReference>